<keyword evidence="8" id="KW-0677">Repeat</keyword>
<dbReference type="Gene3D" id="3.30.40.10">
    <property type="entry name" value="Zinc/RING finger domain, C3HC4 (zinc finger)"/>
    <property type="match status" value="1"/>
</dbReference>
<evidence type="ECO:0000256" key="8">
    <source>
        <dbReference type="ARBA" id="ARBA00022737"/>
    </source>
</evidence>
<evidence type="ECO:0000259" key="15">
    <source>
        <dbReference type="PROSITE" id="PS50908"/>
    </source>
</evidence>
<feature type="region of interest" description="Disordered" evidence="13">
    <location>
        <begin position="195"/>
        <end position="230"/>
    </location>
</feature>
<evidence type="ECO:0000256" key="11">
    <source>
        <dbReference type="ARBA" id="ARBA00022833"/>
    </source>
</evidence>
<sequence length="766" mass="84775">MISSQPHALVAPSQIRRLRRSPDSSFFGGPAKTQLSDSAACCHGFVQLVAAAAGEAGDYRGVLPAASRAMGNPAKGATGKARRPSRRVRGRPGVEERWVVRPLREECDRASPRSPSPDSSPEDLQLVDPGASVEVTPASGAAGGRREDPLVGAGIREAAELESSPAELGGVGGEEVVGEAVGSDKEAEVRLGSVGSSAGVQNGEGSYAGDCVSEPASSGEVAHGKGSGSSFEADLEEAVGRLEELSLIGKEPQLAEEQRRSNDQRQEDEVMALEAIYGDRVVVSVGKNGLRSVQVYVHNEFPDDFTVSAKFHSSSEKVQCGGTVVDDSHEFVYSFKVQHLPPVVLSCLLPQQYPSDCPPYFTIYAKWLDSTRLSSLCRMLDSIWKEQHGEEVIYQWAEWLHSSALSYIGFERGVVLDICSVEDNSDIRAISGSVSLDTVIPSLMSYNDEKNHETFMINLHDCPICFSEYAGKALISLPCQHFFCWKCMEIYCLIHVNEGTVSKLLCPDPKCEGLVPPGLLRQLLRSEAYERWESLTLQKSLDSMSDIVYCPRCGTACLEDEDHHAQCAKCYFSFCSLCRERRHVGEQCMTPEDKLRILQERQNSSHLNDDQRRKESDLINEIISVKQILRDSKQCPSCKMAIVRTEGCNKMVCSNCGKFFCYRCNKIIEGYEHYADGCILFEPEVVQNWEREMNQRQLIAQARVELNPNQGHACPNCGQVNVKAENNNHIMCWSCQQHYCALCRKVVRNSREHYGPKRCKQHTVDP</sequence>
<dbReference type="GO" id="GO:0016567">
    <property type="term" value="P:protein ubiquitination"/>
    <property type="evidence" value="ECO:0007669"/>
    <property type="project" value="InterPro"/>
</dbReference>
<evidence type="ECO:0000313" key="18">
    <source>
        <dbReference type="Proteomes" id="UP000652761"/>
    </source>
</evidence>
<dbReference type="Gene3D" id="1.20.120.1750">
    <property type="match status" value="1"/>
</dbReference>
<comment type="cofactor">
    <cofactor evidence="2">
        <name>Zn(2+)</name>
        <dbReference type="ChEBI" id="CHEBI:29105"/>
    </cofactor>
</comment>
<dbReference type="Gene3D" id="3.10.110.10">
    <property type="entry name" value="Ubiquitin Conjugating Enzyme"/>
    <property type="match status" value="1"/>
</dbReference>
<dbReference type="PROSITE" id="PS00518">
    <property type="entry name" value="ZF_RING_1"/>
    <property type="match status" value="1"/>
</dbReference>
<dbReference type="SUPFAM" id="SSF57850">
    <property type="entry name" value="RING/U-box"/>
    <property type="match status" value="4"/>
</dbReference>
<dbReference type="SMART" id="SM00647">
    <property type="entry name" value="IBR"/>
    <property type="match status" value="3"/>
</dbReference>
<dbReference type="InterPro" id="IPR016135">
    <property type="entry name" value="UBQ-conjugating_enzyme/RWD"/>
</dbReference>
<evidence type="ECO:0000256" key="7">
    <source>
        <dbReference type="ARBA" id="ARBA00022723"/>
    </source>
</evidence>
<dbReference type="InterPro" id="IPR002867">
    <property type="entry name" value="IBR_dom"/>
</dbReference>
<evidence type="ECO:0000256" key="5">
    <source>
        <dbReference type="ARBA" id="ARBA00012251"/>
    </source>
</evidence>
<evidence type="ECO:0000313" key="17">
    <source>
        <dbReference type="EMBL" id="MQL91756.1"/>
    </source>
</evidence>
<evidence type="ECO:0000256" key="9">
    <source>
        <dbReference type="ARBA" id="ARBA00022771"/>
    </source>
</evidence>
<feature type="compositionally biased region" description="Polar residues" evidence="13">
    <location>
        <begin position="195"/>
        <end position="204"/>
    </location>
</feature>
<name>A0A843V960_COLES</name>
<evidence type="ECO:0000256" key="1">
    <source>
        <dbReference type="ARBA" id="ARBA00001798"/>
    </source>
</evidence>
<dbReference type="EC" id="2.3.2.31" evidence="5"/>
<gene>
    <name evidence="17" type="ORF">Taro_024366</name>
</gene>
<dbReference type="PROSITE" id="PS50908">
    <property type="entry name" value="RWD"/>
    <property type="match status" value="1"/>
</dbReference>
<dbReference type="GO" id="GO:0061630">
    <property type="term" value="F:ubiquitin protein ligase activity"/>
    <property type="evidence" value="ECO:0007669"/>
    <property type="project" value="UniProtKB-EC"/>
</dbReference>
<reference evidence="17" key="1">
    <citation type="submission" date="2017-07" db="EMBL/GenBank/DDBJ databases">
        <title>Taro Niue Genome Assembly and Annotation.</title>
        <authorList>
            <person name="Atibalentja N."/>
            <person name="Keating K."/>
            <person name="Fields C.J."/>
        </authorList>
    </citation>
    <scope>NUCLEOTIDE SEQUENCE</scope>
    <source>
        <strain evidence="17">Niue_2</strain>
        <tissue evidence="17">Leaf</tissue>
    </source>
</reference>
<keyword evidence="6" id="KW-0808">Transferase</keyword>
<dbReference type="InterPro" id="IPR044066">
    <property type="entry name" value="TRIAD_supradom"/>
</dbReference>
<dbReference type="InterPro" id="IPR006575">
    <property type="entry name" value="RWD_dom"/>
</dbReference>
<evidence type="ECO:0000256" key="4">
    <source>
        <dbReference type="ARBA" id="ARBA00005884"/>
    </source>
</evidence>
<dbReference type="Pfam" id="PF01485">
    <property type="entry name" value="IBR"/>
    <property type="match status" value="1"/>
</dbReference>
<dbReference type="OrthoDB" id="1431934at2759"/>
<dbReference type="CDD" id="cd20336">
    <property type="entry name" value="Rcat_RBR"/>
    <property type="match status" value="1"/>
</dbReference>
<dbReference type="Pfam" id="PF05773">
    <property type="entry name" value="RWD"/>
    <property type="match status" value="1"/>
</dbReference>
<keyword evidence="11" id="KW-0862">Zinc</keyword>
<dbReference type="EMBL" id="NMUH01001376">
    <property type="protein sequence ID" value="MQL91756.1"/>
    <property type="molecule type" value="Genomic_DNA"/>
</dbReference>
<accession>A0A843V960</accession>
<feature type="domain" description="RING-type" evidence="16">
    <location>
        <begin position="458"/>
        <end position="682"/>
    </location>
</feature>
<dbReference type="SUPFAM" id="SSF54495">
    <property type="entry name" value="UBC-like"/>
    <property type="match status" value="1"/>
</dbReference>
<dbReference type="PROSITE" id="PS51873">
    <property type="entry name" value="TRIAD"/>
    <property type="match status" value="1"/>
</dbReference>
<proteinExistence type="inferred from homology"/>
<protein>
    <recommendedName>
        <fullName evidence="5">RBR-type E3 ubiquitin transferase</fullName>
        <ecNumber evidence="5">2.3.2.31</ecNumber>
    </recommendedName>
</protein>
<evidence type="ECO:0000256" key="6">
    <source>
        <dbReference type="ARBA" id="ARBA00022679"/>
    </source>
</evidence>
<keyword evidence="18" id="KW-1185">Reference proteome</keyword>
<evidence type="ECO:0000259" key="16">
    <source>
        <dbReference type="PROSITE" id="PS51873"/>
    </source>
</evidence>
<evidence type="ECO:0000256" key="10">
    <source>
        <dbReference type="ARBA" id="ARBA00022786"/>
    </source>
</evidence>
<feature type="domain" description="RING-type" evidence="14">
    <location>
        <begin position="462"/>
        <end position="510"/>
    </location>
</feature>
<dbReference type="InterPro" id="IPR031127">
    <property type="entry name" value="E3_UB_ligase_RBR"/>
</dbReference>
<feature type="region of interest" description="Disordered" evidence="13">
    <location>
        <begin position="105"/>
        <end position="126"/>
    </location>
</feature>
<dbReference type="AlphaFoldDB" id="A0A843V960"/>
<dbReference type="InterPro" id="IPR013083">
    <property type="entry name" value="Znf_RING/FYVE/PHD"/>
</dbReference>
<dbReference type="Proteomes" id="UP000652761">
    <property type="component" value="Unassembled WGS sequence"/>
</dbReference>
<keyword evidence="9 12" id="KW-0863">Zinc-finger</keyword>
<dbReference type="CDD" id="cd20341">
    <property type="entry name" value="BRcat_RBR_RNF14"/>
    <property type="match status" value="1"/>
</dbReference>
<dbReference type="GO" id="GO:0008270">
    <property type="term" value="F:zinc ion binding"/>
    <property type="evidence" value="ECO:0007669"/>
    <property type="project" value="UniProtKB-KW"/>
</dbReference>
<dbReference type="PROSITE" id="PS50089">
    <property type="entry name" value="ZF_RING_2"/>
    <property type="match status" value="1"/>
</dbReference>
<dbReference type="SMART" id="SM00184">
    <property type="entry name" value="RING"/>
    <property type="match status" value="3"/>
</dbReference>
<comment type="caution">
    <text evidence="17">The sequence shown here is derived from an EMBL/GenBank/DDBJ whole genome shotgun (WGS) entry which is preliminary data.</text>
</comment>
<keyword evidence="7" id="KW-0479">Metal-binding</keyword>
<dbReference type="InterPro" id="IPR001841">
    <property type="entry name" value="Znf_RING"/>
</dbReference>
<keyword evidence="10" id="KW-0833">Ubl conjugation pathway</keyword>
<evidence type="ECO:0000256" key="12">
    <source>
        <dbReference type="PROSITE-ProRule" id="PRU00175"/>
    </source>
</evidence>
<evidence type="ECO:0000256" key="3">
    <source>
        <dbReference type="ARBA" id="ARBA00003976"/>
    </source>
</evidence>
<dbReference type="SMART" id="SM00591">
    <property type="entry name" value="RWD"/>
    <property type="match status" value="1"/>
</dbReference>
<dbReference type="CDD" id="cd23821">
    <property type="entry name" value="RWD_IMPACT"/>
    <property type="match status" value="1"/>
</dbReference>
<dbReference type="Pfam" id="PF26200">
    <property type="entry name" value="Rcat_RNF216"/>
    <property type="match status" value="1"/>
</dbReference>
<dbReference type="FunFam" id="3.30.40.10:FF:000358">
    <property type="entry name" value="RBR-type E3 ubiquitin transferase"/>
    <property type="match status" value="1"/>
</dbReference>
<comment type="similarity">
    <text evidence="4">Belongs to the RBR family. Ariadne subfamily.</text>
</comment>
<comment type="function">
    <text evidence="3">Might act as an E3 ubiquitin-protein ligase, or as part of E3 complex, which accepts ubiquitin from specific E2 ubiquitin-conjugating enzymes and then transfers it to substrates.</text>
</comment>
<feature type="domain" description="RWD" evidence="15">
    <location>
        <begin position="268"/>
        <end position="407"/>
    </location>
</feature>
<comment type="catalytic activity">
    <reaction evidence="1">
        <text>[E2 ubiquitin-conjugating enzyme]-S-ubiquitinyl-L-cysteine + [acceptor protein]-L-lysine = [E2 ubiquitin-conjugating enzyme]-L-cysteine + [acceptor protein]-N(6)-ubiquitinyl-L-lysine.</text>
        <dbReference type="EC" id="2.3.2.31"/>
    </reaction>
</comment>
<feature type="compositionally biased region" description="Basic residues" evidence="13">
    <location>
        <begin position="80"/>
        <end position="90"/>
    </location>
</feature>
<dbReference type="PANTHER" id="PTHR11685">
    <property type="entry name" value="RBR FAMILY RING FINGER AND IBR DOMAIN-CONTAINING"/>
    <property type="match status" value="1"/>
</dbReference>
<evidence type="ECO:0000256" key="13">
    <source>
        <dbReference type="SAM" id="MobiDB-lite"/>
    </source>
</evidence>
<feature type="region of interest" description="Disordered" evidence="13">
    <location>
        <begin position="68"/>
        <end position="92"/>
    </location>
</feature>
<dbReference type="InterPro" id="IPR017907">
    <property type="entry name" value="Znf_RING_CS"/>
</dbReference>
<evidence type="ECO:0000259" key="14">
    <source>
        <dbReference type="PROSITE" id="PS50089"/>
    </source>
</evidence>
<organism evidence="17 18">
    <name type="scientific">Colocasia esculenta</name>
    <name type="common">Wild taro</name>
    <name type="synonym">Arum esculentum</name>
    <dbReference type="NCBI Taxonomy" id="4460"/>
    <lineage>
        <taxon>Eukaryota</taxon>
        <taxon>Viridiplantae</taxon>
        <taxon>Streptophyta</taxon>
        <taxon>Embryophyta</taxon>
        <taxon>Tracheophyta</taxon>
        <taxon>Spermatophyta</taxon>
        <taxon>Magnoliopsida</taxon>
        <taxon>Liliopsida</taxon>
        <taxon>Araceae</taxon>
        <taxon>Aroideae</taxon>
        <taxon>Colocasieae</taxon>
        <taxon>Colocasia</taxon>
    </lineage>
</organism>
<evidence type="ECO:0000256" key="2">
    <source>
        <dbReference type="ARBA" id="ARBA00001947"/>
    </source>
</evidence>